<dbReference type="Proteomes" id="UP000785679">
    <property type="component" value="Unassembled WGS sequence"/>
</dbReference>
<protein>
    <submittedName>
        <fullName evidence="1">Uncharacterized protein</fullName>
    </submittedName>
</protein>
<sequence length="119" mass="13103">MISSRMAITRKIPKQMDNSVASRYVDEMAMNIQGGLDALSSSSVVFNIILQASTIGQSCAFQWFHHEPSVGPHQLHADHRPNAPDVSGLPRECAASLFLHPVQYELPNHTNQPLGIRSV</sequence>
<evidence type="ECO:0000313" key="2">
    <source>
        <dbReference type="Proteomes" id="UP000785679"/>
    </source>
</evidence>
<reference evidence="1" key="1">
    <citation type="submission" date="2019-06" db="EMBL/GenBank/DDBJ databases">
        <authorList>
            <person name="Zheng W."/>
        </authorList>
    </citation>
    <scope>NUCLEOTIDE SEQUENCE</scope>
    <source>
        <strain evidence="1">QDHG01</strain>
    </source>
</reference>
<proteinExistence type="predicted"/>
<keyword evidence="2" id="KW-1185">Reference proteome</keyword>
<accession>A0A8J8NAG3</accession>
<gene>
    <name evidence="1" type="ORF">FGO68_gene6817</name>
</gene>
<evidence type="ECO:0000313" key="1">
    <source>
        <dbReference type="EMBL" id="TNV71341.1"/>
    </source>
</evidence>
<dbReference type="EMBL" id="RRYP01029954">
    <property type="protein sequence ID" value="TNV71341.1"/>
    <property type="molecule type" value="Genomic_DNA"/>
</dbReference>
<dbReference type="AlphaFoldDB" id="A0A8J8NAG3"/>
<comment type="caution">
    <text evidence="1">The sequence shown here is derived from an EMBL/GenBank/DDBJ whole genome shotgun (WGS) entry which is preliminary data.</text>
</comment>
<organism evidence="1 2">
    <name type="scientific">Halteria grandinella</name>
    <dbReference type="NCBI Taxonomy" id="5974"/>
    <lineage>
        <taxon>Eukaryota</taxon>
        <taxon>Sar</taxon>
        <taxon>Alveolata</taxon>
        <taxon>Ciliophora</taxon>
        <taxon>Intramacronucleata</taxon>
        <taxon>Spirotrichea</taxon>
        <taxon>Stichotrichia</taxon>
        <taxon>Sporadotrichida</taxon>
        <taxon>Halteriidae</taxon>
        <taxon>Halteria</taxon>
    </lineage>
</organism>
<name>A0A8J8NAG3_HALGN</name>